<dbReference type="Gene3D" id="2.40.37.10">
    <property type="entry name" value="Lyase, Ornithine Decarboxylase, Chain A, domain 1"/>
    <property type="match status" value="1"/>
</dbReference>
<keyword evidence="7" id="KW-0812">Transmembrane</keyword>
<dbReference type="HAMAP" id="MF_01201">
    <property type="entry name" value="Ala_racemase"/>
    <property type="match status" value="1"/>
</dbReference>
<dbReference type="Proteomes" id="UP000824105">
    <property type="component" value="Unassembled WGS sequence"/>
</dbReference>
<feature type="transmembrane region" description="Helical" evidence="7">
    <location>
        <begin position="266"/>
        <end position="285"/>
    </location>
</feature>
<feature type="transmembrane region" description="Helical" evidence="7">
    <location>
        <begin position="297"/>
        <end position="317"/>
    </location>
</feature>
<dbReference type="GO" id="GO:0030170">
    <property type="term" value="F:pyridoxal phosphate binding"/>
    <property type="evidence" value="ECO:0007669"/>
    <property type="project" value="UniProtKB-UniRule"/>
</dbReference>
<keyword evidence="2 4" id="KW-0663">Pyridoxal phosphate</keyword>
<comment type="pathway">
    <text evidence="4">Amino-acid biosynthesis; D-alanine biosynthesis; D-alanine from L-alanine: step 1/1.</text>
</comment>
<feature type="transmembrane region" description="Helical" evidence="7">
    <location>
        <begin position="207"/>
        <end position="224"/>
    </location>
</feature>
<dbReference type="InterPro" id="IPR029066">
    <property type="entry name" value="PLP-binding_barrel"/>
</dbReference>
<dbReference type="PRINTS" id="PR00992">
    <property type="entry name" value="ALARACEMASE"/>
</dbReference>
<dbReference type="PANTHER" id="PTHR30511">
    <property type="entry name" value="ALANINE RACEMASE"/>
    <property type="match status" value="1"/>
</dbReference>
<feature type="transmembrane region" description="Helical" evidence="7">
    <location>
        <begin position="12"/>
        <end position="32"/>
    </location>
</feature>
<feature type="transmembrane region" description="Helical" evidence="7">
    <location>
        <begin position="112"/>
        <end position="129"/>
    </location>
</feature>
<feature type="transmembrane region" description="Helical" evidence="7">
    <location>
        <begin position="176"/>
        <end position="195"/>
    </location>
</feature>
<feature type="active site" description="Proton acceptor; specific for D-alanine" evidence="4">
    <location>
        <position position="359"/>
    </location>
</feature>
<dbReference type="InterPro" id="IPR020622">
    <property type="entry name" value="Ala_racemase_pyridoxalP-BS"/>
</dbReference>
<evidence type="ECO:0000256" key="4">
    <source>
        <dbReference type="HAMAP-Rule" id="MF_01201"/>
    </source>
</evidence>
<comment type="cofactor">
    <cofactor evidence="1 4 5">
        <name>pyridoxal 5'-phosphate</name>
        <dbReference type="ChEBI" id="CHEBI:597326"/>
    </cofactor>
</comment>
<dbReference type="FunFam" id="3.20.20.10:FF:000002">
    <property type="entry name" value="Alanine racemase"/>
    <property type="match status" value="1"/>
</dbReference>
<feature type="transmembrane region" description="Helical" evidence="7">
    <location>
        <begin position="136"/>
        <end position="156"/>
    </location>
</feature>
<dbReference type="Gene3D" id="3.20.20.10">
    <property type="entry name" value="Alanine racemase"/>
    <property type="match status" value="1"/>
</dbReference>
<feature type="domain" description="Alanine racemase C-terminal" evidence="8">
    <location>
        <begin position="564"/>
        <end position="693"/>
    </location>
</feature>
<dbReference type="InterPro" id="IPR001608">
    <property type="entry name" value="Ala_racemase_N"/>
</dbReference>
<feature type="transmembrane region" description="Helical" evidence="7">
    <location>
        <begin position="38"/>
        <end position="58"/>
    </location>
</feature>
<evidence type="ECO:0000313" key="9">
    <source>
        <dbReference type="EMBL" id="HIZ62517.1"/>
    </source>
</evidence>
<evidence type="ECO:0000256" key="6">
    <source>
        <dbReference type="PIRSR" id="PIRSR600821-52"/>
    </source>
</evidence>
<accession>A0A9D2FL23</accession>
<dbReference type="SUPFAM" id="SSF51419">
    <property type="entry name" value="PLP-binding barrel"/>
    <property type="match status" value="1"/>
</dbReference>
<dbReference type="Pfam" id="PF00842">
    <property type="entry name" value="Ala_racemase_C"/>
    <property type="match status" value="1"/>
</dbReference>
<comment type="caution">
    <text evidence="9">The sequence shown here is derived from an EMBL/GenBank/DDBJ whole genome shotgun (WGS) entry which is preliminary data.</text>
</comment>
<dbReference type="EMBL" id="DXBF01000056">
    <property type="protein sequence ID" value="HIZ62517.1"/>
    <property type="molecule type" value="Genomic_DNA"/>
</dbReference>
<organism evidence="9 10">
    <name type="scientific">Candidatus Gemmiger avistercoris</name>
    <dbReference type="NCBI Taxonomy" id="2838606"/>
    <lineage>
        <taxon>Bacteria</taxon>
        <taxon>Bacillati</taxon>
        <taxon>Bacillota</taxon>
        <taxon>Clostridia</taxon>
        <taxon>Eubacteriales</taxon>
        <taxon>Gemmiger</taxon>
    </lineage>
</organism>
<evidence type="ECO:0000256" key="2">
    <source>
        <dbReference type="ARBA" id="ARBA00022898"/>
    </source>
</evidence>
<feature type="binding site" evidence="4 6">
    <location>
        <position position="634"/>
    </location>
    <ligand>
        <name>substrate</name>
    </ligand>
</feature>
<comment type="catalytic activity">
    <reaction evidence="4">
        <text>L-alanine = D-alanine</text>
        <dbReference type="Rhea" id="RHEA:20249"/>
        <dbReference type="ChEBI" id="CHEBI:57416"/>
        <dbReference type="ChEBI" id="CHEBI:57972"/>
        <dbReference type="EC" id="5.1.1.1"/>
    </reaction>
</comment>
<protein>
    <recommendedName>
        <fullName evidence="4">Alanine racemase</fullName>
        <ecNumber evidence="4">5.1.1.1</ecNumber>
    </recommendedName>
</protein>
<dbReference type="GO" id="GO:0005829">
    <property type="term" value="C:cytosol"/>
    <property type="evidence" value="ECO:0007669"/>
    <property type="project" value="TreeGrafter"/>
</dbReference>
<reference evidence="9" key="1">
    <citation type="journal article" date="2021" name="PeerJ">
        <title>Extensive microbial diversity within the chicken gut microbiome revealed by metagenomics and culture.</title>
        <authorList>
            <person name="Gilroy R."/>
            <person name="Ravi A."/>
            <person name="Getino M."/>
            <person name="Pursley I."/>
            <person name="Horton D.L."/>
            <person name="Alikhan N.F."/>
            <person name="Baker D."/>
            <person name="Gharbi K."/>
            <person name="Hall N."/>
            <person name="Watson M."/>
            <person name="Adriaenssens E.M."/>
            <person name="Foster-Nyarko E."/>
            <person name="Jarju S."/>
            <person name="Secka A."/>
            <person name="Antonio M."/>
            <person name="Oren A."/>
            <person name="Chaudhuri R.R."/>
            <person name="La Ragione R."/>
            <person name="Hildebrand F."/>
            <person name="Pallen M.J."/>
        </authorList>
    </citation>
    <scope>NUCLEOTIDE SEQUENCE</scope>
    <source>
        <strain evidence="9">CHK188-11489</strain>
    </source>
</reference>
<dbReference type="AlphaFoldDB" id="A0A9D2FL23"/>
<keyword evidence="7" id="KW-1133">Transmembrane helix</keyword>
<reference evidence="9" key="2">
    <citation type="submission" date="2021-04" db="EMBL/GenBank/DDBJ databases">
        <authorList>
            <person name="Gilroy R."/>
        </authorList>
    </citation>
    <scope>NUCLEOTIDE SEQUENCE</scope>
    <source>
        <strain evidence="9">CHK188-11489</strain>
    </source>
</reference>
<evidence type="ECO:0000256" key="5">
    <source>
        <dbReference type="PIRSR" id="PIRSR600821-50"/>
    </source>
</evidence>
<feature type="transmembrane region" description="Helical" evidence="7">
    <location>
        <begin position="70"/>
        <end position="92"/>
    </location>
</feature>
<evidence type="ECO:0000256" key="3">
    <source>
        <dbReference type="ARBA" id="ARBA00023235"/>
    </source>
</evidence>
<dbReference type="PROSITE" id="PS00395">
    <property type="entry name" value="ALANINE_RACEMASE"/>
    <property type="match status" value="1"/>
</dbReference>
<dbReference type="SUPFAM" id="SSF50621">
    <property type="entry name" value="Alanine racemase C-terminal domain-like"/>
    <property type="match status" value="1"/>
</dbReference>
<comment type="function">
    <text evidence="4">Catalyzes the interconversion of L-alanine and D-alanine. May also act on other amino acids.</text>
</comment>
<dbReference type="InterPro" id="IPR000821">
    <property type="entry name" value="Ala_racemase"/>
</dbReference>
<dbReference type="SMART" id="SM01005">
    <property type="entry name" value="Ala_racemase_C"/>
    <property type="match status" value="1"/>
</dbReference>
<feature type="transmembrane region" description="Helical" evidence="7">
    <location>
        <begin position="236"/>
        <end position="254"/>
    </location>
</feature>
<keyword evidence="3 4" id="KW-0413">Isomerase</keyword>
<comment type="similarity">
    <text evidence="4">Belongs to the alanine racemase family.</text>
</comment>
<keyword evidence="7" id="KW-0472">Membrane</keyword>
<name>A0A9D2FL23_9FIRM</name>
<dbReference type="GO" id="GO:0030632">
    <property type="term" value="P:D-alanine biosynthetic process"/>
    <property type="evidence" value="ECO:0007669"/>
    <property type="project" value="UniProtKB-UniRule"/>
</dbReference>
<sequence length="693" mass="75412">MTARKRPALDGFRLAAAVLVVMIHTSPLSGVAPPADFWLTRVLARVAVPFFLMMSGYFLARSSWKYLGKFWKHTLCVYLLAVLLYLPLNLYAGISPSAWLRGLVWEGTFYHLWYFPALLWGVLIARALARLGMRTALAAASALYLTGLGGDSYFGLADSFPALHAFYGAVFSVTEYTRNAVFCAPLFLLLGAALAGHAGRLSQRQTAGGLVLSLTAMSAEGFLLHGLDVQRHDSMYLFLPFCMAFLFRLLLACNAGRWRAARDLSLLIYLLHPGCIVAVRGLAKLAGARALLVDNSLLHFLAVLACSFAAALLLYRLRPLPQRQNARAWRELDADALRHNARILQQAVGPDCRIMAVVKADAYGHGARQIARILQRDGVRAFAVACLAEGIALRRAGIRGTILILGWTDPTLVPLLARWRLTQAVAGVEHGRALAAQGCHVRVHLALDTGMHRLGIAAQDHESLAELYKMSGLKIEGVFSHLCVSDSLTESDRAYTRRQADDFAAALEWMRQQGYKTGKRHLLASYGAWNTPEYGYDFLRAGIALYGVQSDAAPTRQKLPLRPVLSLRARVALVRTLAPGEEAGYGRAFTAKQKTRLAVVTIGYADGLPRELAARGGRVLIRGVSCPMAGRMCMDQLLVDVSGAPDVVAGDVVTLLGRDGAAMIPAEELAERCGTITNELLSRLGGRLGILLS</sequence>
<dbReference type="InterPro" id="IPR009006">
    <property type="entry name" value="Ala_racemase/Decarboxylase_C"/>
</dbReference>
<dbReference type="Pfam" id="PF01168">
    <property type="entry name" value="Ala_racemase_N"/>
    <property type="match status" value="1"/>
</dbReference>
<dbReference type="InterPro" id="IPR011079">
    <property type="entry name" value="Ala_racemase_C"/>
</dbReference>
<evidence type="ECO:0000256" key="7">
    <source>
        <dbReference type="SAM" id="Phobius"/>
    </source>
</evidence>
<evidence type="ECO:0000256" key="1">
    <source>
        <dbReference type="ARBA" id="ARBA00001933"/>
    </source>
</evidence>
<dbReference type="NCBIfam" id="TIGR00492">
    <property type="entry name" value="alr"/>
    <property type="match status" value="1"/>
</dbReference>
<dbReference type="PANTHER" id="PTHR30511:SF0">
    <property type="entry name" value="ALANINE RACEMASE, CATABOLIC-RELATED"/>
    <property type="match status" value="1"/>
</dbReference>
<gene>
    <name evidence="9" type="primary">vanT</name>
    <name evidence="9" type="ORF">H9724_07105</name>
</gene>
<dbReference type="EC" id="5.1.1.1" evidence="4"/>
<dbReference type="NCBIfam" id="NF033131">
    <property type="entry name" value="vanT-G-Cterm"/>
    <property type="match status" value="1"/>
</dbReference>
<feature type="active site" description="Proton acceptor; specific for L-alanine" evidence="4">
    <location>
        <position position="585"/>
    </location>
</feature>
<dbReference type="InterPro" id="IPR002656">
    <property type="entry name" value="Acyl_transf_3_dom"/>
</dbReference>
<dbReference type="Pfam" id="PF01757">
    <property type="entry name" value="Acyl_transf_3"/>
    <property type="match status" value="1"/>
</dbReference>
<dbReference type="GO" id="GO:0008784">
    <property type="term" value="F:alanine racemase activity"/>
    <property type="evidence" value="ECO:0007669"/>
    <property type="project" value="UniProtKB-UniRule"/>
</dbReference>
<dbReference type="GO" id="GO:0016747">
    <property type="term" value="F:acyltransferase activity, transferring groups other than amino-acyl groups"/>
    <property type="evidence" value="ECO:0007669"/>
    <property type="project" value="InterPro"/>
</dbReference>
<evidence type="ECO:0000313" key="10">
    <source>
        <dbReference type="Proteomes" id="UP000824105"/>
    </source>
</evidence>
<feature type="modified residue" description="N6-(pyridoxal phosphate)lysine" evidence="4 5">
    <location>
        <position position="359"/>
    </location>
</feature>
<evidence type="ECO:0000259" key="8">
    <source>
        <dbReference type="SMART" id="SM01005"/>
    </source>
</evidence>
<feature type="binding site" evidence="4 6">
    <location>
        <position position="453"/>
    </location>
    <ligand>
        <name>substrate</name>
    </ligand>
</feature>
<proteinExistence type="inferred from homology"/>